<feature type="region of interest" description="Disordered" evidence="2">
    <location>
        <begin position="2455"/>
        <end position="2494"/>
    </location>
</feature>
<keyword evidence="4" id="KW-1185">Reference proteome</keyword>
<evidence type="ECO:0000256" key="2">
    <source>
        <dbReference type="SAM" id="MobiDB-lite"/>
    </source>
</evidence>
<dbReference type="STRING" id="4781.A0A0P1A5X9"/>
<dbReference type="InterPro" id="IPR001680">
    <property type="entry name" value="WD40_rpt"/>
</dbReference>
<dbReference type="SUPFAM" id="SSF50978">
    <property type="entry name" value="WD40 repeat-like"/>
    <property type="match status" value="1"/>
</dbReference>
<dbReference type="RefSeq" id="XP_024571920.1">
    <property type="nucleotide sequence ID" value="XM_024725436.1"/>
</dbReference>
<dbReference type="InterPro" id="IPR053299">
    <property type="entry name" value="ASTRA_WD_repeat"/>
</dbReference>
<evidence type="ECO:0000313" key="3">
    <source>
        <dbReference type="EMBL" id="CEG35551.1"/>
    </source>
</evidence>
<dbReference type="Gene3D" id="2.130.10.10">
    <property type="entry name" value="YVTN repeat-like/Quinoprotein amine dehydrogenase"/>
    <property type="match status" value="2"/>
</dbReference>
<feature type="region of interest" description="Disordered" evidence="2">
    <location>
        <begin position="1004"/>
        <end position="1030"/>
    </location>
</feature>
<reference evidence="4" key="1">
    <citation type="submission" date="2014-09" db="EMBL/GenBank/DDBJ databases">
        <authorList>
            <person name="Sharma Rahul"/>
            <person name="Thines Marco"/>
        </authorList>
    </citation>
    <scope>NUCLEOTIDE SEQUENCE [LARGE SCALE GENOMIC DNA]</scope>
</reference>
<protein>
    <submittedName>
        <fullName evidence="3">WD40/YVTN repeat-like-containing domain</fullName>
    </submittedName>
</protein>
<dbReference type="EMBL" id="CCYD01000053">
    <property type="protein sequence ID" value="CEG35551.1"/>
    <property type="molecule type" value="Genomic_DNA"/>
</dbReference>
<dbReference type="OrthoDB" id="167420at2759"/>
<evidence type="ECO:0000256" key="1">
    <source>
        <dbReference type="PROSITE-ProRule" id="PRU00221"/>
    </source>
</evidence>
<dbReference type="PROSITE" id="PS50082">
    <property type="entry name" value="WD_REPEATS_2"/>
    <property type="match status" value="1"/>
</dbReference>
<name>A0A0P1A5X9_PLAHL</name>
<dbReference type="GeneID" id="36406481"/>
<sequence length="2634" mass="297050">MRTKQYEVEVISLTLKYSATLDVFICVFSSTFRHKGDTVSAQTATYSIALVDPATLRKLLVYRGPKSQSLQCLHYDPHTDRLVLACLLHTNEQDETRGPANIVEILQISKRPDDRLASPQADDQEHSNQILQIEKMQVSLIHSDVLTLICGSTGLREMYGVAGDEVNETSMLLVWRLHQVIGEKLVLVSRVMVLYRISAMALSPCEDWLLIGAHDGGLKVWNVNDSRLSRLGQSTTDATPYEAIETRADSTRTEAIISIQIVRTCAMSSTGEWDAESSDMIVIVAERETGVVRHWNLLILEKDQTEYIGDAVDFRNQRFPRLNPVGGFNTEGKKGLQTSKKVKMVANSDTHGPSLQTLTMCVAIDMGSCKGYLLLIVRGDVIHALKMQAVSYTLQEFRPLEALCALRSINWQNTSQIITLSRTGRYNLRAFSMDEVSRNASSVFMPVDIDQRKDGHVCAMEIATNKSLQKNLVILAWDSGIVDVYDVENEKCLMTLRDDRITDQISALSVVIHQQTQTSKAALAKTKARDARNHSSRDTVANDTCVKAVTPGTMIVVGTENGNLYGWNVKKMWLGGSASQSILQANVQVESAHSSYVVQFAQIGGSLGDRALMASVSASGLVKLWSVPSLKMRNYVDSIAGGYLAAPSCIELMRDQKEVFDDNIFCVSVGYDDGRLAVWRVNVNNQPCLLKGLAKHERRVTKICRASTTAVQTGMTEFLSCSLDMTVIQWKITQAESVQAKRYFDVGASIIDMIVVNSQAVLALAHEICMLFYASRREDSQTENELKSDSVANKYAYDQLKCTAGEISPYVTESSRDTSTIPSTEYIAEVSDPPSPTLYSENMAFESQFLSTVNDFKDASSSVLRPNSVMGALQTTQMQSEDFLHPRSDPTDKVAFSARSGICTKQHSRVIVNDDILIKYLKDFITRYGTSGMMAARLIPDFLASRPELPRVKRAGFALAKSLRDLNLNAQTPVDHEKALQVLKIIFTMRKTSRQSYDAPTMAYKVKHSHTGSKIEGRQRGSEKKQTRRKPVVTYNLLGEKSVRWEKEILENEKSRCKRSSTSSTTNLTARTSFGPTARDVGGEPLHGRTSAVLKSNGEASSFDKHRACALSHTSSGTSSPSGIIEQICGEEKDEIVTNEVGINNDQDRNDSESDYFETSKNQVYDQLLRCTEAVKATDAIEKRDKAITEDNIEFKADNATNALMNNIRLSPLFQPFWRKGYCWCRPAPYLYIIWAQSDTATVGKPKSSIPKYNCIMCQKRLHTVELPRIGLVTHFSRQATFDIIIKVYSKLSATAQKRLFKTSSSTNGRSLECSIHGTLYEIFLISYGVRSTAELKMKLFLVSMCQWLPDYDAIAVFGELLGLHQPAEDDHQAPAALVALCVCSHTWLYSRGTVVNGDLLTGCFSGRGRERETSEVVSATNGLCTALTDLLFERRLVGEWKHQNAQFRAAERLLFVYPQQSIRIEGDWLEKLRLLLNCYIFYDHERDGVVTVSDFDTLMFKLRYLWMEDCMKSNSPCSLSDDVFTSTLSEIKERFIDRNYDGRLCYLDFWVMLYMAAFKTHDFLSFQEISSFCRSYRLEVTPELSDVVWNYMLRSCTVVLPKGLYFGKSSMDQKVERQHRRRIGGLHDGTFHFANSLTESLSTQDLLRRDDTKSLGLFLDGSRPAFRRAASTTALQQFRFISIDDDARLATACDGSSRKPIVYGYRPIGPTRKSIAPLRVLFMGNDGSVSGFENAVSHSRVKQMGPDQDAISQGEYSNSYIQFPDVTPVCTSVKTTEAPRENRGHFLLKRNLCKDSLIQIRGQKGSSSMKTSTSRIRLSSIAVLAPEEEEDTLERSAQISTSTKRHCATPAVVVPKKIPKAQGSSDLELLMRQLSLELVYTISERIEHENEILQCVLDLVKLATNSQFSTLQEDILTNDETRGECVATFEQLNERDSHYFEVEVDEAALQDVTQPSLIDSKMYILADTSELADAPTDFEKEVVRNKVGTLSAAVKGTPEKLFEENDDTFKKSSIFRSDESQSMGEFISKLSFVNQVGNDKELQESSNNTPNNSGRAKLDDIYHRRKYRFFHQPEFIRSVSVMNEMSHKTMWNPSEETVSDGDDDAVEKTGTLENFNYGRASKKEVMSLENNGITLHDQDDANMALLPARCQRLDEVAERALYGERVVNALDEGLAFSSESDGAMQKKWQQYFDDSESRLFSVMRKDLEERQKEMREADEHQIKLRQKWQQQRDQDLAQLQYSRQRRSLLMSAKQDLSTDPADSRFRMKRIRRESCQQITEELLSGVSIQRELHEAEQTHLFHFYYRPDGHTSIVTLKMHVLRGNAEFFMSTDTKAPCATDFMWRSTKRLSTNLVDGHRIILYPHDLVQKMAVSDAEMMTTSDVKRTVYYLSVVALERDTVFTLAVMPSGQKIQPSRAMQTVDNLIDRFNKITKAFNEKSTRSFAMINEPLPSNVSTRHIGKEEDKDADNANAIENTNTQQKTRKATDDEEDRQDLKSFQRLLDVLSEKRGFGSPRPASILLTGPSDEHLEFVQDEDHNLKILHQQQLLSKFSDDVISSGFERRFDLRGKQNKIHKAVAARLHQKLAPLRHKFSPENEKSAIFGTLNDLEVPRPVAYSITSLDPLLRSKRYKLP</sequence>
<organism evidence="3 4">
    <name type="scientific">Plasmopara halstedii</name>
    <name type="common">Downy mildew of sunflower</name>
    <dbReference type="NCBI Taxonomy" id="4781"/>
    <lineage>
        <taxon>Eukaryota</taxon>
        <taxon>Sar</taxon>
        <taxon>Stramenopiles</taxon>
        <taxon>Oomycota</taxon>
        <taxon>Peronosporomycetes</taxon>
        <taxon>Peronosporales</taxon>
        <taxon>Peronosporaceae</taxon>
        <taxon>Plasmopara</taxon>
    </lineage>
</organism>
<dbReference type="PANTHER" id="PTHR44156">
    <property type="entry name" value="SUPERNUMERARY LIMBS, ISOFORM B-RELATED"/>
    <property type="match status" value="1"/>
</dbReference>
<accession>A0A0P1A5X9</accession>
<dbReference type="OMA" id="RVSIANC"/>
<feature type="compositionally biased region" description="Basic and acidic residues" evidence="2">
    <location>
        <begin position="1013"/>
        <end position="1025"/>
    </location>
</feature>
<dbReference type="Proteomes" id="UP000054928">
    <property type="component" value="Unassembled WGS sequence"/>
</dbReference>
<dbReference type="SMART" id="SM00320">
    <property type="entry name" value="WD40"/>
    <property type="match status" value="4"/>
</dbReference>
<proteinExistence type="predicted"/>
<dbReference type="InterPro" id="IPR015943">
    <property type="entry name" value="WD40/YVTN_repeat-like_dom_sf"/>
</dbReference>
<keyword evidence="1" id="KW-0853">WD repeat</keyword>
<dbReference type="InterPro" id="IPR011044">
    <property type="entry name" value="Quino_amine_DH_bsu"/>
</dbReference>
<feature type="repeat" description="WD" evidence="1">
    <location>
        <begin position="197"/>
        <end position="231"/>
    </location>
</feature>
<dbReference type="SUPFAM" id="SSF47473">
    <property type="entry name" value="EF-hand"/>
    <property type="match status" value="1"/>
</dbReference>
<dbReference type="InterPro" id="IPR036322">
    <property type="entry name" value="WD40_repeat_dom_sf"/>
</dbReference>
<evidence type="ECO:0000313" key="4">
    <source>
        <dbReference type="Proteomes" id="UP000054928"/>
    </source>
</evidence>
<feature type="compositionally biased region" description="Basic and acidic residues" evidence="2">
    <location>
        <begin position="2460"/>
        <end position="2469"/>
    </location>
</feature>
<feature type="region of interest" description="Disordered" evidence="2">
    <location>
        <begin position="1054"/>
        <end position="1090"/>
    </location>
</feature>
<dbReference type="SUPFAM" id="SSF50969">
    <property type="entry name" value="YVTN repeat-like/Quinoprotein amine dehydrogenase"/>
    <property type="match status" value="1"/>
</dbReference>
<dbReference type="InterPro" id="IPR011992">
    <property type="entry name" value="EF-hand-dom_pair"/>
</dbReference>